<protein>
    <recommendedName>
        <fullName evidence="3">Conjugal transfer protein</fullName>
    </recommendedName>
</protein>
<dbReference type="AlphaFoldDB" id="A0AAN1WHL4"/>
<keyword evidence="2" id="KW-1185">Reference proteome</keyword>
<dbReference type="EMBL" id="AP023086">
    <property type="protein sequence ID" value="BCD97764.1"/>
    <property type="molecule type" value="Genomic_DNA"/>
</dbReference>
<dbReference type="Pfam" id="PF11072">
    <property type="entry name" value="DUF2859"/>
    <property type="match status" value="1"/>
</dbReference>
<evidence type="ECO:0008006" key="3">
    <source>
        <dbReference type="Google" id="ProtNLM"/>
    </source>
</evidence>
<dbReference type="Proteomes" id="UP001320119">
    <property type="component" value="Chromosome"/>
</dbReference>
<dbReference type="InterPro" id="IPR021300">
    <property type="entry name" value="Integr_conj_element_PFL4695"/>
</dbReference>
<dbReference type="NCBIfam" id="TIGR03765">
    <property type="entry name" value="ICE_PFL_4695"/>
    <property type="match status" value="1"/>
</dbReference>
<gene>
    <name evidence="1" type="ORF">MARGE09_P1965</name>
</gene>
<dbReference type="KEGG" id="marq:MARGE09_P1965"/>
<dbReference type="RefSeq" id="WP_236987244.1">
    <property type="nucleotide sequence ID" value="NZ_AP023086.1"/>
</dbReference>
<name>A0AAN1WHL4_9GAMM</name>
<proteinExistence type="predicted"/>
<evidence type="ECO:0000313" key="2">
    <source>
        <dbReference type="Proteomes" id="UP001320119"/>
    </source>
</evidence>
<reference evidence="1 2" key="1">
    <citation type="journal article" date="2022" name="IScience">
        <title>An ultrasensitive nanofiber-based assay for enzymatic hydrolysis and deep-sea microbial degradation of cellulose.</title>
        <authorList>
            <person name="Tsudome M."/>
            <person name="Tachioka M."/>
            <person name="Miyazaki M."/>
            <person name="Uchimura K."/>
            <person name="Tsuda M."/>
            <person name="Takaki Y."/>
            <person name="Deguchi S."/>
        </authorList>
    </citation>
    <scope>NUCLEOTIDE SEQUENCE [LARGE SCALE GENOMIC DNA]</scope>
    <source>
        <strain evidence="1 2">GE09</strain>
    </source>
</reference>
<accession>A0AAN1WHL4</accession>
<sequence>MKIMAFALILILIADVTKAEPIVIKDFGNTRPSGIPSGEDIRKLAKSMRVPTKELIAFDAYVFPMVSERMSVGKLAAPIKHGKQGINPFFVLGADTASKGWIIKNKAVLQEQGIVRGLLTNVPNGDAFREMSIAAKPLKLYVLNTDDIAEIFGVSVYPIVITKEEIQQ</sequence>
<evidence type="ECO:0000313" key="1">
    <source>
        <dbReference type="EMBL" id="BCD97764.1"/>
    </source>
</evidence>
<organism evidence="1 2">
    <name type="scientific">Marinagarivorans cellulosilyticus</name>
    <dbReference type="NCBI Taxonomy" id="2721545"/>
    <lineage>
        <taxon>Bacteria</taxon>
        <taxon>Pseudomonadati</taxon>
        <taxon>Pseudomonadota</taxon>
        <taxon>Gammaproteobacteria</taxon>
        <taxon>Cellvibrionales</taxon>
        <taxon>Cellvibrionaceae</taxon>
        <taxon>Marinagarivorans</taxon>
    </lineage>
</organism>